<dbReference type="KEGG" id="hhw:NCTC503_01361"/>
<dbReference type="RefSeq" id="WP_138210026.1">
    <property type="nucleotide sequence ID" value="NZ_CBCRUQ010000017.1"/>
</dbReference>
<reference evidence="4 5" key="1">
    <citation type="submission" date="2019-05" db="EMBL/GenBank/DDBJ databases">
        <authorList>
            <consortium name="Pathogen Informatics"/>
        </authorList>
    </citation>
    <scope>NUCLEOTIDE SEQUENCE [LARGE SCALE GENOMIC DNA]</scope>
    <source>
        <strain evidence="4 5">NCTC503</strain>
    </source>
</reference>
<dbReference type="Pfam" id="PF16472">
    <property type="entry name" value="DUF5050"/>
    <property type="match status" value="1"/>
</dbReference>
<accession>A0A4U9RBY6</accession>
<dbReference type="EMBL" id="LR590481">
    <property type="protein sequence ID" value="VTQ89245.1"/>
    <property type="molecule type" value="Genomic_DNA"/>
</dbReference>
<feature type="compositionally biased region" description="Basic and acidic residues" evidence="1">
    <location>
        <begin position="116"/>
        <end position="127"/>
    </location>
</feature>
<evidence type="ECO:0000256" key="1">
    <source>
        <dbReference type="SAM" id="MobiDB-lite"/>
    </source>
</evidence>
<keyword evidence="2" id="KW-1133">Transmembrane helix</keyword>
<organism evidence="4 5">
    <name type="scientific">Hathewaya histolytica</name>
    <name type="common">Clostridium histolyticum</name>
    <dbReference type="NCBI Taxonomy" id="1498"/>
    <lineage>
        <taxon>Bacteria</taxon>
        <taxon>Bacillati</taxon>
        <taxon>Bacillota</taxon>
        <taxon>Clostridia</taxon>
        <taxon>Eubacteriales</taxon>
        <taxon>Clostridiaceae</taxon>
        <taxon>Hathewaya</taxon>
    </lineage>
</organism>
<gene>
    <name evidence="4" type="ORF">NCTC503_01361</name>
</gene>
<feature type="domain" description="Prolow-density lipoprotein receptor-related protein 1-like beta-propeller" evidence="3">
    <location>
        <begin position="170"/>
        <end position="363"/>
    </location>
</feature>
<feature type="region of interest" description="Disordered" evidence="1">
    <location>
        <begin position="101"/>
        <end position="127"/>
    </location>
</feature>
<evidence type="ECO:0000259" key="3">
    <source>
        <dbReference type="Pfam" id="PF16472"/>
    </source>
</evidence>
<protein>
    <submittedName>
        <fullName evidence="4">Leucine rich repeat protein</fullName>
    </submittedName>
</protein>
<dbReference type="SUPFAM" id="SSF69304">
    <property type="entry name" value="Tricorn protease N-terminal domain"/>
    <property type="match status" value="1"/>
</dbReference>
<name>A0A4U9RBY6_HATHI</name>
<evidence type="ECO:0000313" key="4">
    <source>
        <dbReference type="EMBL" id="VTQ89245.1"/>
    </source>
</evidence>
<evidence type="ECO:0000256" key="2">
    <source>
        <dbReference type="SAM" id="Phobius"/>
    </source>
</evidence>
<keyword evidence="2" id="KW-0472">Membrane</keyword>
<feature type="compositionally biased region" description="Basic and acidic residues" evidence="1">
    <location>
        <begin position="48"/>
        <end position="62"/>
    </location>
</feature>
<feature type="region of interest" description="Disordered" evidence="1">
    <location>
        <begin position="48"/>
        <end position="79"/>
    </location>
</feature>
<feature type="transmembrane region" description="Helical" evidence="2">
    <location>
        <begin position="16"/>
        <end position="35"/>
    </location>
</feature>
<keyword evidence="5" id="KW-1185">Reference proteome</keyword>
<dbReference type="OrthoDB" id="27389at2"/>
<dbReference type="InterPro" id="IPR032485">
    <property type="entry name" value="LRP1-like_beta_prop"/>
</dbReference>
<dbReference type="AlphaFoldDB" id="A0A4U9RBY6"/>
<sequence>MQGEKEFFKNNGHKKIFILGLISLVVLATVVHFISKDKINKLELSNKDKPKTISNSKTDESKGSSSNLPIKETDTKVKKDGEKNLTKAKILDKNIANNNTTKKYREYSPSTSIHNGKGDKSSKTSEDKISKYIEEKVEDKSSDDKKKFIEKDKGKDIKREFNSKLYVYGNSTGNSMNYSELCYDGNYIYYSRDNDKGKIYRTKDGYKSNEKVTNISGRCINIVGDWVYFLGSDISSNSRGIWKIRKDGSNAKKISNDYPVQMVVVNDYIYYSLDLGDQTSGIFKIKTNGTNRENVFLQSNNITLSYGYPKILVYKDLIYFNGTDYTTLTNGVWRIGTNGKALKKVLNFDSSNFLVSDNHIFHKKIFQ</sequence>
<keyword evidence="2" id="KW-0812">Transmembrane</keyword>
<dbReference type="Proteomes" id="UP000308489">
    <property type="component" value="Chromosome 1"/>
</dbReference>
<proteinExistence type="predicted"/>
<evidence type="ECO:0000313" key="5">
    <source>
        <dbReference type="Proteomes" id="UP000308489"/>
    </source>
</evidence>